<name>A0A5P3MQB3_NEIAN</name>
<sequence length="122" mass="14163">MLYKGNKLKPRTLFLISFVLLLAGCFNHRDLAGLGPLPEIQTWFQPGSQSRMAAYPAHRQCRETAAQHFSAGDARDKAIADCMYAKGFRFNPDIIGWCRRKINQDSYICRHRKEYDPKKIWE</sequence>
<dbReference type="Proteomes" id="UP000325536">
    <property type="component" value="Chromosome"/>
</dbReference>
<dbReference type="EMBL" id="CP031699">
    <property type="protein sequence ID" value="QEY23620.1"/>
    <property type="molecule type" value="Genomic_DNA"/>
</dbReference>
<keyword evidence="2" id="KW-1185">Reference proteome</keyword>
<reference evidence="1 2" key="1">
    <citation type="submission" date="2018-08" db="EMBL/GenBank/DDBJ databases">
        <title>Neisseria animalis ATCC 49930 complete genome.</title>
        <authorList>
            <person name="Veseli I.A."/>
            <person name="Mascarenhas dos Santos A.C."/>
            <person name="Buttler R."/>
            <person name="Pombert J.-F."/>
        </authorList>
    </citation>
    <scope>NUCLEOTIDE SEQUENCE [LARGE SCALE GENOMIC DNA]</scope>
    <source>
        <strain evidence="1 2">ATCC 49930</strain>
    </source>
</reference>
<accession>A0A5P3MQB3</accession>
<gene>
    <name evidence="1" type="ORF">D0T90_03150</name>
</gene>
<protein>
    <recommendedName>
        <fullName evidence="3">Lipoprotein</fullName>
    </recommendedName>
</protein>
<dbReference type="PROSITE" id="PS51257">
    <property type="entry name" value="PROKAR_LIPOPROTEIN"/>
    <property type="match status" value="1"/>
</dbReference>
<evidence type="ECO:0008006" key="3">
    <source>
        <dbReference type="Google" id="ProtNLM"/>
    </source>
</evidence>
<dbReference type="AlphaFoldDB" id="A0A5P3MQB3"/>
<evidence type="ECO:0000313" key="1">
    <source>
        <dbReference type="EMBL" id="QEY23620.1"/>
    </source>
</evidence>
<organism evidence="1 2">
    <name type="scientific">Neisseria animalis</name>
    <dbReference type="NCBI Taxonomy" id="492"/>
    <lineage>
        <taxon>Bacteria</taxon>
        <taxon>Pseudomonadati</taxon>
        <taxon>Pseudomonadota</taxon>
        <taxon>Betaproteobacteria</taxon>
        <taxon>Neisseriales</taxon>
        <taxon>Neisseriaceae</taxon>
        <taxon>Neisseria</taxon>
    </lineage>
</organism>
<dbReference type="KEGG" id="naq:D0T90_03150"/>
<proteinExistence type="predicted"/>
<evidence type="ECO:0000313" key="2">
    <source>
        <dbReference type="Proteomes" id="UP000325536"/>
    </source>
</evidence>